<dbReference type="AlphaFoldDB" id="A0A9Q3HZ78"/>
<proteinExistence type="predicted"/>
<sequence length="112" mass="13496">MENGRQGIQPRVPLQRTCRKYSEDFPQRDILQRTYHIKEMEPEITYSDPFRLMRTGNSTRLPSGFTPLRNQQMNDQESPCFPTADRIQERRGIIRQEQDFFQPDKERVRSYD</sequence>
<gene>
    <name evidence="1" type="ORF">O181_062113</name>
</gene>
<name>A0A9Q3HZ78_9BASI</name>
<evidence type="ECO:0000313" key="1">
    <source>
        <dbReference type="EMBL" id="MBW0522398.1"/>
    </source>
</evidence>
<evidence type="ECO:0000313" key="2">
    <source>
        <dbReference type="Proteomes" id="UP000765509"/>
    </source>
</evidence>
<dbReference type="EMBL" id="AVOT02029529">
    <property type="protein sequence ID" value="MBW0522398.1"/>
    <property type="molecule type" value="Genomic_DNA"/>
</dbReference>
<protein>
    <submittedName>
        <fullName evidence="1">Uncharacterized protein</fullName>
    </submittedName>
</protein>
<accession>A0A9Q3HZ78</accession>
<organism evidence="1 2">
    <name type="scientific">Austropuccinia psidii MF-1</name>
    <dbReference type="NCBI Taxonomy" id="1389203"/>
    <lineage>
        <taxon>Eukaryota</taxon>
        <taxon>Fungi</taxon>
        <taxon>Dikarya</taxon>
        <taxon>Basidiomycota</taxon>
        <taxon>Pucciniomycotina</taxon>
        <taxon>Pucciniomycetes</taxon>
        <taxon>Pucciniales</taxon>
        <taxon>Sphaerophragmiaceae</taxon>
        <taxon>Austropuccinia</taxon>
    </lineage>
</organism>
<dbReference type="Proteomes" id="UP000765509">
    <property type="component" value="Unassembled WGS sequence"/>
</dbReference>
<keyword evidence="2" id="KW-1185">Reference proteome</keyword>
<comment type="caution">
    <text evidence="1">The sequence shown here is derived from an EMBL/GenBank/DDBJ whole genome shotgun (WGS) entry which is preliminary data.</text>
</comment>
<reference evidence="1" key="1">
    <citation type="submission" date="2021-03" db="EMBL/GenBank/DDBJ databases">
        <title>Draft genome sequence of rust myrtle Austropuccinia psidii MF-1, a brazilian biotype.</title>
        <authorList>
            <person name="Quecine M.C."/>
            <person name="Pachon D.M.R."/>
            <person name="Bonatelli M.L."/>
            <person name="Correr F.H."/>
            <person name="Franceschini L.M."/>
            <person name="Leite T.F."/>
            <person name="Margarido G.R.A."/>
            <person name="Almeida C.A."/>
            <person name="Ferrarezi J.A."/>
            <person name="Labate C.A."/>
        </authorList>
    </citation>
    <scope>NUCLEOTIDE SEQUENCE</scope>
    <source>
        <strain evidence="1">MF-1</strain>
    </source>
</reference>